<dbReference type="Gene3D" id="2.70.50.70">
    <property type="match status" value="1"/>
</dbReference>
<name>A0A177EXR0_9EURO</name>
<dbReference type="PANTHER" id="PTHR36182">
    <property type="entry name" value="PROTEIN, PUTATIVE (AFU_ORTHOLOGUE AFUA_6G10930)-RELATED"/>
    <property type="match status" value="1"/>
</dbReference>
<feature type="chain" id="PRO_5008060761" evidence="1">
    <location>
        <begin position="23"/>
        <end position="556"/>
    </location>
</feature>
<organism evidence="2 3">
    <name type="scientific">Fonsecaea monophora</name>
    <dbReference type="NCBI Taxonomy" id="254056"/>
    <lineage>
        <taxon>Eukaryota</taxon>
        <taxon>Fungi</taxon>
        <taxon>Dikarya</taxon>
        <taxon>Ascomycota</taxon>
        <taxon>Pezizomycotina</taxon>
        <taxon>Eurotiomycetes</taxon>
        <taxon>Chaetothyriomycetidae</taxon>
        <taxon>Chaetothyriales</taxon>
        <taxon>Herpotrichiellaceae</taxon>
        <taxon>Fonsecaea</taxon>
    </lineage>
</organism>
<sequence>MSPLLHTSLALSLLWLPLCTQAHMQMSWPYPLRSPLDPDISPDEKDYNMISPLFADGSNFPCKNYQNTPDSYVTKATYLAGGTYDMWLNGTVPHDGGSCQLSLSYDNGATFKVIKSMIGGCPLTHNYAFTIPSFAPSSDSVLFSWSWFNLIGDREMYQNCARVEIVGGASTRHRRGSPYRRQVASMDRLPNMFVCNVNNGCQTIERQEVVFPDPGSDVVYGQDAIVPDPGPGFTINGVAASTTPVSLTTSVSTQLDLVTTTGTSSSLEVPTLATTFTTQTTRPSSTGTTTTVGTTTVDTITTSMLVSPGAFFTTDSTTLSTLSTTTTPFTSGTGSVVDNLAESTTSFSTLTTTSTSLAPFPLTNSSTITSAIALGTVHDYFDDDYDPDDAYDTYDYDIDNDDDDDDAIRSCDILDDYSDDSHDFNDYRSDKHYFYDDNNSKHHTVNHFYDIGTGCLYDHDHDHDRYHFSDHSPTAFFSQCISTGVGTTYTYMGAVAAGMTCVDGQIIRENEGACTPDGALYCNGETSFYLCDQGGLVNMGPVAPGTICEDGVIVAA</sequence>
<feature type="signal peptide" evidence="1">
    <location>
        <begin position="1"/>
        <end position="22"/>
    </location>
</feature>
<dbReference type="GeneID" id="34604769"/>
<keyword evidence="3" id="KW-1185">Reference proteome</keyword>
<dbReference type="RefSeq" id="XP_022508123.1">
    <property type="nucleotide sequence ID" value="XM_022659569.1"/>
</dbReference>
<dbReference type="EMBL" id="LVKK01000098">
    <property type="protein sequence ID" value="OAG36171.1"/>
    <property type="molecule type" value="Genomic_DNA"/>
</dbReference>
<dbReference type="Proteomes" id="UP000077002">
    <property type="component" value="Unassembled WGS sequence"/>
</dbReference>
<evidence type="ECO:0000313" key="2">
    <source>
        <dbReference type="EMBL" id="OAG36171.1"/>
    </source>
</evidence>
<proteinExistence type="predicted"/>
<reference evidence="2 3" key="1">
    <citation type="submission" date="2016-03" db="EMBL/GenBank/DDBJ databases">
        <title>Draft genome sequence of the Fonsecaea monophora CBS 269.37.</title>
        <authorList>
            <person name="Bombassaro A."/>
            <person name="Vinicius W.A."/>
            <person name="De Hoog S."/>
            <person name="Sun J."/>
            <person name="Souza E.M."/>
            <person name="Raittz R.T."/>
            <person name="Costa F."/>
            <person name="Leao A.C."/>
            <person name="Tadra-Sfeir M.Z."/>
            <person name="Baura V."/>
            <person name="Balsanelli E."/>
            <person name="Pedrosa F.O."/>
            <person name="Moreno L.F."/>
            <person name="Steffens M.B."/>
            <person name="Xi L."/>
            <person name="Bocca A.L."/>
            <person name="Felipe M.S."/>
            <person name="Teixeira M."/>
            <person name="Telles Filho F.Q."/>
            <person name="Azevedo C.M."/>
            <person name="Gomes R."/>
            <person name="Vicente V.A."/>
        </authorList>
    </citation>
    <scope>NUCLEOTIDE SEQUENCE [LARGE SCALE GENOMIC DNA]</scope>
    <source>
        <strain evidence="2 3">CBS 269.37</strain>
    </source>
</reference>
<dbReference type="OrthoDB" id="2342176at2759"/>
<keyword evidence="1" id="KW-0732">Signal</keyword>
<evidence type="ECO:0000313" key="3">
    <source>
        <dbReference type="Proteomes" id="UP000077002"/>
    </source>
</evidence>
<dbReference type="AlphaFoldDB" id="A0A177EXR0"/>
<protein>
    <submittedName>
        <fullName evidence="2">Uncharacterized protein</fullName>
    </submittedName>
</protein>
<accession>A0A177EXR0</accession>
<comment type="caution">
    <text evidence="2">The sequence shown here is derived from an EMBL/GenBank/DDBJ whole genome shotgun (WGS) entry which is preliminary data.</text>
</comment>
<gene>
    <name evidence="2" type="ORF">AYO21_09639</name>
</gene>
<dbReference type="PANTHER" id="PTHR36182:SF1">
    <property type="entry name" value="PROTEIN, PUTATIVE (AFU_ORTHOLOGUE AFUA_6G10930)-RELATED"/>
    <property type="match status" value="1"/>
</dbReference>
<evidence type="ECO:0000256" key="1">
    <source>
        <dbReference type="SAM" id="SignalP"/>
    </source>
</evidence>